<dbReference type="EMBL" id="JAKLJA010000033">
    <property type="protein sequence ID" value="MCG5077226.1"/>
    <property type="molecule type" value="Genomic_DNA"/>
</dbReference>
<reference evidence="1" key="1">
    <citation type="submission" date="2022-01" db="EMBL/GenBank/DDBJ databases">
        <title>Genome sequence and assembly of Parabukholderia sp. RG36.</title>
        <authorList>
            <person name="Chhetri G."/>
        </authorList>
    </citation>
    <scope>NUCLEOTIDE SEQUENCE</scope>
    <source>
        <strain evidence="1">RG36</strain>
    </source>
</reference>
<dbReference type="Proteomes" id="UP001139308">
    <property type="component" value="Unassembled WGS sequence"/>
</dbReference>
<dbReference type="AlphaFoldDB" id="A0A9X1RW53"/>
<proteinExistence type="predicted"/>
<name>A0A9X1RW53_9BURK</name>
<keyword evidence="2" id="KW-1185">Reference proteome</keyword>
<dbReference type="RefSeq" id="WP_238467134.1">
    <property type="nucleotide sequence ID" value="NZ_JAKLJA010000033.1"/>
</dbReference>
<evidence type="ECO:0000313" key="1">
    <source>
        <dbReference type="EMBL" id="MCG5077226.1"/>
    </source>
</evidence>
<evidence type="ECO:0000313" key="2">
    <source>
        <dbReference type="Proteomes" id="UP001139308"/>
    </source>
</evidence>
<gene>
    <name evidence="1" type="ORF">L5014_28435</name>
</gene>
<sequence length="103" mass="12218">MGEITLQDFCADASMLLRDQPRCTAARLSQHVIAWWDGRNLVFAFLREDNETLIEEEFDPFDLQWHEWAVAFQRWLAAPVYEGFDEIEHWMRESPPFEAGRVD</sequence>
<comment type="caution">
    <text evidence="1">The sequence shown here is derived from an EMBL/GenBank/DDBJ whole genome shotgun (WGS) entry which is preliminary data.</text>
</comment>
<organism evidence="1 2">
    <name type="scientific">Paraburkholderia tagetis</name>
    <dbReference type="NCBI Taxonomy" id="2913261"/>
    <lineage>
        <taxon>Bacteria</taxon>
        <taxon>Pseudomonadati</taxon>
        <taxon>Pseudomonadota</taxon>
        <taxon>Betaproteobacteria</taxon>
        <taxon>Burkholderiales</taxon>
        <taxon>Burkholderiaceae</taxon>
        <taxon>Paraburkholderia</taxon>
    </lineage>
</organism>
<protein>
    <submittedName>
        <fullName evidence="1">Uncharacterized protein</fullName>
    </submittedName>
</protein>
<accession>A0A9X1RW53</accession>